<proteinExistence type="predicted"/>
<dbReference type="EMBL" id="AUPC02000340">
    <property type="protein sequence ID" value="POG61470.1"/>
    <property type="molecule type" value="Genomic_DNA"/>
</dbReference>
<feature type="non-terminal residue" evidence="1">
    <location>
        <position position="1"/>
    </location>
</feature>
<protein>
    <submittedName>
        <fullName evidence="1">Uncharacterized protein</fullName>
    </submittedName>
</protein>
<reference evidence="1 2" key="1">
    <citation type="journal article" date="2013" name="Proc. Natl. Acad. Sci. U.S.A.">
        <title>Genome of an arbuscular mycorrhizal fungus provides insight into the oldest plant symbiosis.</title>
        <authorList>
            <person name="Tisserant E."/>
            <person name="Malbreil M."/>
            <person name="Kuo A."/>
            <person name="Kohler A."/>
            <person name="Symeonidi A."/>
            <person name="Balestrini R."/>
            <person name="Charron P."/>
            <person name="Duensing N."/>
            <person name="Frei Dit Frey N."/>
            <person name="Gianinazzi-Pearson V."/>
            <person name="Gilbert L.B."/>
            <person name="Handa Y."/>
            <person name="Herr J.R."/>
            <person name="Hijri M."/>
            <person name="Koul R."/>
            <person name="Kawaguchi M."/>
            <person name="Krajinski F."/>
            <person name="Lammers P.J."/>
            <person name="Masclaux F.G."/>
            <person name="Murat C."/>
            <person name="Morin E."/>
            <person name="Ndikumana S."/>
            <person name="Pagni M."/>
            <person name="Petitpierre D."/>
            <person name="Requena N."/>
            <person name="Rosikiewicz P."/>
            <person name="Riley R."/>
            <person name="Saito K."/>
            <person name="San Clemente H."/>
            <person name="Shapiro H."/>
            <person name="van Tuinen D."/>
            <person name="Becard G."/>
            <person name="Bonfante P."/>
            <person name="Paszkowski U."/>
            <person name="Shachar-Hill Y.Y."/>
            <person name="Tuskan G.A."/>
            <person name="Young P.W."/>
            <person name="Sanders I.R."/>
            <person name="Henrissat B."/>
            <person name="Rensing S.A."/>
            <person name="Grigoriev I.V."/>
            <person name="Corradi N."/>
            <person name="Roux C."/>
            <person name="Martin F."/>
        </authorList>
    </citation>
    <scope>NUCLEOTIDE SEQUENCE [LARGE SCALE GENOMIC DNA]</scope>
    <source>
        <strain evidence="1 2">DAOM 197198</strain>
    </source>
</reference>
<comment type="caution">
    <text evidence="1">The sequence shown here is derived from an EMBL/GenBank/DDBJ whole genome shotgun (WGS) entry which is preliminary data.</text>
</comment>
<gene>
    <name evidence="1" type="ORF">GLOIN_2v1465618</name>
</gene>
<sequence length="70" mass="8854">LWVYLWNEWYNAERWYLWLRAGCNDKLSIFKTNMFVEAHWKVLKRDFLYKFFHPRLDLVVFVIMEQLIPL</sequence>
<dbReference type="AlphaFoldDB" id="A0A2P4P7V4"/>
<keyword evidence="2" id="KW-1185">Reference proteome</keyword>
<name>A0A2P4P7V4_RHIID</name>
<evidence type="ECO:0000313" key="2">
    <source>
        <dbReference type="Proteomes" id="UP000018888"/>
    </source>
</evidence>
<dbReference type="Proteomes" id="UP000018888">
    <property type="component" value="Unassembled WGS sequence"/>
</dbReference>
<organism evidence="1 2">
    <name type="scientific">Rhizophagus irregularis (strain DAOM 181602 / DAOM 197198 / MUCL 43194)</name>
    <name type="common">Arbuscular mycorrhizal fungus</name>
    <name type="synonym">Glomus intraradices</name>
    <dbReference type="NCBI Taxonomy" id="747089"/>
    <lineage>
        <taxon>Eukaryota</taxon>
        <taxon>Fungi</taxon>
        <taxon>Fungi incertae sedis</taxon>
        <taxon>Mucoromycota</taxon>
        <taxon>Glomeromycotina</taxon>
        <taxon>Glomeromycetes</taxon>
        <taxon>Glomerales</taxon>
        <taxon>Glomeraceae</taxon>
        <taxon>Rhizophagus</taxon>
    </lineage>
</organism>
<evidence type="ECO:0000313" key="1">
    <source>
        <dbReference type="EMBL" id="POG61470.1"/>
    </source>
</evidence>
<reference evidence="1 2" key="2">
    <citation type="journal article" date="2018" name="New Phytol.">
        <title>High intraspecific genome diversity in the model arbuscular mycorrhizal symbiont Rhizophagus irregularis.</title>
        <authorList>
            <person name="Chen E.C.H."/>
            <person name="Morin E."/>
            <person name="Beaudet D."/>
            <person name="Noel J."/>
            <person name="Yildirir G."/>
            <person name="Ndikumana S."/>
            <person name="Charron P."/>
            <person name="St-Onge C."/>
            <person name="Giorgi J."/>
            <person name="Kruger M."/>
            <person name="Marton T."/>
            <person name="Ropars J."/>
            <person name="Grigoriev I.V."/>
            <person name="Hainaut M."/>
            <person name="Henrissat B."/>
            <person name="Roux C."/>
            <person name="Martin F."/>
            <person name="Corradi N."/>
        </authorList>
    </citation>
    <scope>NUCLEOTIDE SEQUENCE [LARGE SCALE GENOMIC DNA]</scope>
    <source>
        <strain evidence="1 2">DAOM 197198</strain>
    </source>
</reference>
<accession>A0A2P4P7V4</accession>